<dbReference type="Proteomes" id="UP001183648">
    <property type="component" value="Unassembled WGS sequence"/>
</dbReference>
<gene>
    <name evidence="2" type="ORF">J2S63_003440</name>
</gene>
<comment type="caution">
    <text evidence="2">The sequence shown here is derived from an EMBL/GenBank/DDBJ whole genome shotgun (WGS) entry which is preliminary data.</text>
</comment>
<keyword evidence="3" id="KW-1185">Reference proteome</keyword>
<reference evidence="2 3" key="1">
    <citation type="submission" date="2023-07" db="EMBL/GenBank/DDBJ databases">
        <title>Sequencing the genomes of 1000 actinobacteria strains.</title>
        <authorList>
            <person name="Klenk H.-P."/>
        </authorList>
    </citation>
    <scope>NUCLEOTIDE SEQUENCE [LARGE SCALE GENOMIC DNA]</scope>
    <source>
        <strain evidence="2 3">DSM 19426</strain>
    </source>
</reference>
<accession>A0ABU2BZQ9</accession>
<feature type="domain" description="Methyltransferase type 11" evidence="1">
    <location>
        <begin position="38"/>
        <end position="126"/>
    </location>
</feature>
<dbReference type="GO" id="GO:0032259">
    <property type="term" value="P:methylation"/>
    <property type="evidence" value="ECO:0007669"/>
    <property type="project" value="UniProtKB-KW"/>
</dbReference>
<dbReference type="GO" id="GO:0008168">
    <property type="term" value="F:methyltransferase activity"/>
    <property type="evidence" value="ECO:0007669"/>
    <property type="project" value="UniProtKB-KW"/>
</dbReference>
<dbReference type="Gene3D" id="3.40.50.150">
    <property type="entry name" value="Vaccinia Virus protein VP39"/>
    <property type="match status" value="1"/>
</dbReference>
<dbReference type="CDD" id="cd02440">
    <property type="entry name" value="AdoMet_MTases"/>
    <property type="match status" value="1"/>
</dbReference>
<dbReference type="InterPro" id="IPR050508">
    <property type="entry name" value="Methyltransf_Superfamily"/>
</dbReference>
<organism evidence="2 3">
    <name type="scientific">Nocardioides marmoribigeumensis</name>
    <dbReference type="NCBI Taxonomy" id="433649"/>
    <lineage>
        <taxon>Bacteria</taxon>
        <taxon>Bacillati</taxon>
        <taxon>Actinomycetota</taxon>
        <taxon>Actinomycetes</taxon>
        <taxon>Propionibacteriales</taxon>
        <taxon>Nocardioidaceae</taxon>
        <taxon>Nocardioides</taxon>
    </lineage>
</organism>
<dbReference type="SUPFAM" id="SSF53335">
    <property type="entry name" value="S-adenosyl-L-methionine-dependent methyltransferases"/>
    <property type="match status" value="1"/>
</dbReference>
<dbReference type="PANTHER" id="PTHR42912">
    <property type="entry name" value="METHYLTRANSFERASE"/>
    <property type="match status" value="1"/>
</dbReference>
<name>A0ABU2BZQ9_9ACTN</name>
<keyword evidence="2" id="KW-0489">Methyltransferase</keyword>
<evidence type="ECO:0000313" key="3">
    <source>
        <dbReference type="Proteomes" id="UP001183648"/>
    </source>
</evidence>
<dbReference type="EMBL" id="JAVDYG010000001">
    <property type="protein sequence ID" value="MDR7363887.1"/>
    <property type="molecule type" value="Genomic_DNA"/>
</dbReference>
<protein>
    <submittedName>
        <fullName evidence="2">SAM-dependent methyltransferase</fullName>
    </submittedName>
</protein>
<dbReference type="InterPro" id="IPR029063">
    <property type="entry name" value="SAM-dependent_MTases_sf"/>
</dbReference>
<proteinExistence type="predicted"/>
<keyword evidence="2" id="KW-0808">Transferase</keyword>
<dbReference type="RefSeq" id="WP_310304800.1">
    <property type="nucleotide sequence ID" value="NZ_BAAAPS010000005.1"/>
</dbReference>
<evidence type="ECO:0000259" key="1">
    <source>
        <dbReference type="Pfam" id="PF08241"/>
    </source>
</evidence>
<evidence type="ECO:0000313" key="2">
    <source>
        <dbReference type="EMBL" id="MDR7363887.1"/>
    </source>
</evidence>
<dbReference type="InterPro" id="IPR013216">
    <property type="entry name" value="Methyltransf_11"/>
</dbReference>
<sequence>MSFAVAASAYDAFMGRFSGPLSRALVERLPIGPGQRAVDVGCGPGALTSLLVERLGAASVAAVDPSTSFVEALGSRLPGVDVRRGGAESLPWPDASFDLATANLVVNFMADPVAGLREMARVTRGGTVAATLWNLAPEHGPLGFFFAAVHDLDPQGPHEDHLPGARPGQLVQLFRDAGLADVTEEAVDLSVGFPSLEEWWHPFTLGVGPAGVYVASLDEAHREALMRRCGERLGVTGDGPVDVPVRARLVTARA</sequence>
<dbReference type="Pfam" id="PF08241">
    <property type="entry name" value="Methyltransf_11"/>
    <property type="match status" value="1"/>
</dbReference>